<evidence type="ECO:0000313" key="1">
    <source>
        <dbReference type="EMBL" id="JAH42769.1"/>
    </source>
</evidence>
<protein>
    <submittedName>
        <fullName evidence="1">Uncharacterized protein</fullName>
    </submittedName>
</protein>
<reference evidence="1" key="1">
    <citation type="submission" date="2014-11" db="EMBL/GenBank/DDBJ databases">
        <authorList>
            <person name="Amaro Gonzalez C."/>
        </authorList>
    </citation>
    <scope>NUCLEOTIDE SEQUENCE</scope>
</reference>
<sequence length="13" mass="1406">MLRVLVDGVCVCV</sequence>
<proteinExistence type="predicted"/>
<name>A0A0E9SN50_ANGAN</name>
<reference evidence="1" key="2">
    <citation type="journal article" date="2015" name="Fish Shellfish Immunol.">
        <title>Early steps in the European eel (Anguilla anguilla)-Vibrio vulnificus interaction in the gills: Role of the RtxA13 toxin.</title>
        <authorList>
            <person name="Callol A."/>
            <person name="Pajuelo D."/>
            <person name="Ebbesson L."/>
            <person name="Teles M."/>
            <person name="MacKenzie S."/>
            <person name="Amaro C."/>
        </authorList>
    </citation>
    <scope>NUCLEOTIDE SEQUENCE</scope>
</reference>
<dbReference type="EMBL" id="GBXM01065808">
    <property type="protein sequence ID" value="JAH42769.1"/>
    <property type="molecule type" value="Transcribed_RNA"/>
</dbReference>
<organism evidence="1">
    <name type="scientific">Anguilla anguilla</name>
    <name type="common">European freshwater eel</name>
    <name type="synonym">Muraena anguilla</name>
    <dbReference type="NCBI Taxonomy" id="7936"/>
    <lineage>
        <taxon>Eukaryota</taxon>
        <taxon>Metazoa</taxon>
        <taxon>Chordata</taxon>
        <taxon>Craniata</taxon>
        <taxon>Vertebrata</taxon>
        <taxon>Euteleostomi</taxon>
        <taxon>Actinopterygii</taxon>
        <taxon>Neopterygii</taxon>
        <taxon>Teleostei</taxon>
        <taxon>Anguilliformes</taxon>
        <taxon>Anguillidae</taxon>
        <taxon>Anguilla</taxon>
    </lineage>
</organism>
<accession>A0A0E9SN50</accession>